<evidence type="ECO:0000256" key="1">
    <source>
        <dbReference type="ARBA" id="ARBA00008558"/>
    </source>
</evidence>
<comment type="similarity">
    <text evidence="1">Belongs to the N-acylglucosamine 2-epimerase family.</text>
</comment>
<dbReference type="GO" id="GO:0016853">
    <property type="term" value="F:isomerase activity"/>
    <property type="evidence" value="ECO:0007669"/>
    <property type="project" value="UniProtKB-KW"/>
</dbReference>
<gene>
    <name evidence="3" type="ORF">ER308_03985</name>
</gene>
<keyword evidence="4" id="KW-1185">Reference proteome</keyword>
<dbReference type="PANTHER" id="PTHR15108">
    <property type="entry name" value="N-ACYLGLUCOSAMINE-2-EPIMERASE"/>
    <property type="match status" value="1"/>
</dbReference>
<protein>
    <submittedName>
        <fullName evidence="3">AGE family epimerase/isomerase</fullName>
    </submittedName>
</protein>
<dbReference type="GO" id="GO:0005975">
    <property type="term" value="P:carbohydrate metabolic process"/>
    <property type="evidence" value="ECO:0007669"/>
    <property type="project" value="InterPro"/>
</dbReference>
<organism evidence="3 4">
    <name type="scientific">Egibacter rhizosphaerae</name>
    <dbReference type="NCBI Taxonomy" id="1670831"/>
    <lineage>
        <taxon>Bacteria</taxon>
        <taxon>Bacillati</taxon>
        <taxon>Actinomycetota</taxon>
        <taxon>Nitriliruptoria</taxon>
        <taxon>Egibacterales</taxon>
        <taxon>Egibacteraceae</taxon>
        <taxon>Egibacter</taxon>
    </lineage>
</organism>
<proteinExistence type="inferred from homology"/>
<evidence type="ECO:0000313" key="3">
    <source>
        <dbReference type="EMBL" id="QBI18792.1"/>
    </source>
</evidence>
<name>A0A411YCA6_9ACTN</name>
<dbReference type="KEGG" id="erz:ER308_03985"/>
<evidence type="ECO:0000256" key="2">
    <source>
        <dbReference type="ARBA" id="ARBA00023235"/>
    </source>
</evidence>
<dbReference type="Proteomes" id="UP000291469">
    <property type="component" value="Chromosome"/>
</dbReference>
<dbReference type="Gene3D" id="1.50.10.10">
    <property type="match status" value="1"/>
</dbReference>
<dbReference type="RefSeq" id="WP_131153789.1">
    <property type="nucleotide sequence ID" value="NZ_CP036402.1"/>
</dbReference>
<dbReference type="InterPro" id="IPR008928">
    <property type="entry name" value="6-hairpin_glycosidase_sf"/>
</dbReference>
<dbReference type="OrthoDB" id="9806359at2"/>
<sequence length="417" mass="45681">MSGGPDPAGPAWRRLTAHRRWLDDEFVRLLGFPTEPRHPDGGFAWLDATGHPDTRQPVHTWIAARMTHVHALAHLRGLPGSGPLVDHGVDALRGLLRDPFHGGWVTHSGPDGQRKDAYTHAFVVLAASSATAAGRPGTRALLDDALGVLADRFLERSSGLVTESFAADWTDEEAYRGANSNMHTVEALLAAGDVTGEPAWHGHALGIASFLVDDVARAHGWRLIEHFDRGWAPQPEYRVDEPDHPFRPYGTTVGHWLEWARLLLHLEASLDEPPRWLAEAAQALFAASVEAGWQSDGVPGFPYTLGWRDEPVVCARLHWVVAEAIGAAAALHERTGHPSYETWYRTFWDHAARYFIDPVHGSWHHELTPDLQVAAGTWSGKPDLYHAAQACLLPQARLAPALAPQLAEPAVAEPAGR</sequence>
<dbReference type="Pfam" id="PF07221">
    <property type="entry name" value="GlcNAc_2-epim"/>
    <property type="match status" value="1"/>
</dbReference>
<dbReference type="EMBL" id="CP036402">
    <property type="protein sequence ID" value="QBI18792.1"/>
    <property type="molecule type" value="Genomic_DNA"/>
</dbReference>
<dbReference type="SUPFAM" id="SSF48208">
    <property type="entry name" value="Six-hairpin glycosidases"/>
    <property type="match status" value="1"/>
</dbReference>
<reference evidence="3 4" key="1">
    <citation type="submission" date="2019-01" db="EMBL/GenBank/DDBJ databases">
        <title>Egibacter rhizosphaerae EGI 80759T.</title>
        <authorList>
            <person name="Chen D.-D."/>
            <person name="Tian Y."/>
            <person name="Jiao J.-Y."/>
            <person name="Zhang X.-T."/>
            <person name="Zhang Y.-G."/>
            <person name="Zhang Y."/>
            <person name="Xiao M."/>
            <person name="Shu W.-S."/>
            <person name="Li W.-J."/>
        </authorList>
    </citation>
    <scope>NUCLEOTIDE SEQUENCE [LARGE SCALE GENOMIC DNA]</scope>
    <source>
        <strain evidence="3 4">EGI 80759</strain>
    </source>
</reference>
<dbReference type="InterPro" id="IPR010819">
    <property type="entry name" value="AGE/CE"/>
</dbReference>
<dbReference type="InterPro" id="IPR012341">
    <property type="entry name" value="6hp_glycosidase-like_sf"/>
</dbReference>
<evidence type="ECO:0000313" key="4">
    <source>
        <dbReference type="Proteomes" id="UP000291469"/>
    </source>
</evidence>
<keyword evidence="2 3" id="KW-0413">Isomerase</keyword>
<dbReference type="AlphaFoldDB" id="A0A411YCA6"/>
<accession>A0A411YCA6</accession>